<dbReference type="AlphaFoldDB" id="A0A0S7BEI5"/>
<gene>
    <name evidence="3" type="ORF">LARV_00137</name>
</gene>
<evidence type="ECO:0000259" key="2">
    <source>
        <dbReference type="PROSITE" id="PS51340"/>
    </source>
</evidence>
<evidence type="ECO:0000256" key="1">
    <source>
        <dbReference type="SAM" id="MobiDB-lite"/>
    </source>
</evidence>
<dbReference type="OrthoDB" id="9786134at2"/>
<accession>A0A0S7BEI5</accession>
<sequence>MNQAAILSVQVGRTRQFGDESSAGPMQRAWSSAICKDPVGGPVWVGTAHVEGDEQADPRVHGGPDKAVNAYPVEHLRAWAVELGLGEISGGAFGENLTTSGLVEDDVCIGDTVRIGTVILQVSQPRGPCWKLARRWNQPDLAIRMDESGRTGWYYRVLQEGTLQAGDAVQLVDRPNPLWTIHRAYLVLRAPALDPEKTLTLAGIPQLSGASRAGLLRGLEQDRRAPHRSTLTGEDDD</sequence>
<feature type="region of interest" description="Disordered" evidence="1">
    <location>
        <begin position="218"/>
        <end position="237"/>
    </location>
</feature>
<dbReference type="PANTHER" id="PTHR30212:SF2">
    <property type="entry name" value="PROTEIN YIIM"/>
    <property type="match status" value="1"/>
</dbReference>
<feature type="domain" description="MOSC" evidence="2">
    <location>
        <begin position="37"/>
        <end position="172"/>
    </location>
</feature>
<dbReference type="PANTHER" id="PTHR30212">
    <property type="entry name" value="PROTEIN YIIM"/>
    <property type="match status" value="1"/>
</dbReference>
<reference evidence="3" key="1">
    <citation type="submission" date="2015-07" db="EMBL/GenBank/DDBJ databases">
        <title>Draft Genome Sequences of Anaerolinea thermolimosa IMO-1, Bellilinea caldifistulae GOMI-1, Leptolinea tardivitalis YMTK-2, Levilinea saccharolytica KIBI-1,Longilinea arvoryzae KOME-1, Previously Described as Members of the Anaerolineaceae (Chloroflexi).</title>
        <authorList>
            <person name="Sekiguchi Y."/>
            <person name="Ohashi A."/>
            <person name="Matsuura N."/>
            <person name="Tourlousse M.D."/>
        </authorList>
    </citation>
    <scope>NUCLEOTIDE SEQUENCE [LARGE SCALE GENOMIC DNA]</scope>
    <source>
        <strain evidence="3">KOME-1</strain>
    </source>
</reference>
<proteinExistence type="predicted"/>
<dbReference type="Gene3D" id="2.40.33.20">
    <property type="entry name" value="PK beta-barrel domain-like"/>
    <property type="match status" value="1"/>
</dbReference>
<dbReference type="RefSeq" id="WP_075071832.1">
    <property type="nucleotide sequence ID" value="NZ_DF967972.1"/>
</dbReference>
<dbReference type="Proteomes" id="UP000055060">
    <property type="component" value="Unassembled WGS sequence"/>
</dbReference>
<dbReference type="EMBL" id="DF967972">
    <property type="protein sequence ID" value="GAP12402.1"/>
    <property type="molecule type" value="Genomic_DNA"/>
</dbReference>
<protein>
    <submittedName>
        <fullName evidence="3">Uncharacterized protein conserved in bacteria</fullName>
    </submittedName>
</protein>
<dbReference type="GO" id="GO:0030151">
    <property type="term" value="F:molybdenum ion binding"/>
    <property type="evidence" value="ECO:0007669"/>
    <property type="project" value="InterPro"/>
</dbReference>
<dbReference type="Pfam" id="PF03473">
    <property type="entry name" value="MOSC"/>
    <property type="match status" value="1"/>
</dbReference>
<dbReference type="InterPro" id="IPR011037">
    <property type="entry name" value="Pyrv_Knase-like_insert_dom_sf"/>
</dbReference>
<name>A0A0S7BEI5_9CHLR</name>
<dbReference type="GO" id="GO:0030170">
    <property type="term" value="F:pyridoxal phosphate binding"/>
    <property type="evidence" value="ECO:0007669"/>
    <property type="project" value="InterPro"/>
</dbReference>
<dbReference type="SUPFAM" id="SSF50800">
    <property type="entry name" value="PK beta-barrel domain-like"/>
    <property type="match status" value="1"/>
</dbReference>
<evidence type="ECO:0000313" key="3">
    <source>
        <dbReference type="EMBL" id="GAP12402.1"/>
    </source>
</evidence>
<dbReference type="PROSITE" id="PS51340">
    <property type="entry name" value="MOSC"/>
    <property type="match status" value="1"/>
</dbReference>
<dbReference type="GO" id="GO:0003824">
    <property type="term" value="F:catalytic activity"/>
    <property type="evidence" value="ECO:0007669"/>
    <property type="project" value="InterPro"/>
</dbReference>
<organism evidence="3">
    <name type="scientific">Longilinea arvoryzae</name>
    <dbReference type="NCBI Taxonomy" id="360412"/>
    <lineage>
        <taxon>Bacteria</taxon>
        <taxon>Bacillati</taxon>
        <taxon>Chloroflexota</taxon>
        <taxon>Anaerolineae</taxon>
        <taxon>Anaerolineales</taxon>
        <taxon>Anaerolineaceae</taxon>
        <taxon>Longilinea</taxon>
    </lineage>
</organism>
<evidence type="ECO:0000313" key="4">
    <source>
        <dbReference type="Proteomes" id="UP000055060"/>
    </source>
</evidence>
<keyword evidence="4" id="KW-1185">Reference proteome</keyword>
<dbReference type="STRING" id="360412.LARV_00137"/>
<dbReference type="InterPro" id="IPR052353">
    <property type="entry name" value="Benzoxazolinone_Detox_Enz"/>
</dbReference>
<dbReference type="InterPro" id="IPR005302">
    <property type="entry name" value="MoCF_Sase_C"/>
</dbReference>